<evidence type="ECO:0000256" key="1">
    <source>
        <dbReference type="ARBA" id="ARBA00007789"/>
    </source>
</evidence>
<dbReference type="Pfam" id="PF00296">
    <property type="entry name" value="Bac_luciferase"/>
    <property type="match status" value="1"/>
</dbReference>
<dbReference type="NCBIfam" id="NF007802">
    <property type="entry name" value="PRK10508.1"/>
    <property type="match status" value="1"/>
</dbReference>
<dbReference type="Proteomes" id="UP000627464">
    <property type="component" value="Unassembled WGS sequence"/>
</dbReference>
<organism evidence="3 4">
    <name type="scientific">Hafnia psychrotolerans</name>
    <dbReference type="NCBI Taxonomy" id="1477018"/>
    <lineage>
        <taxon>Bacteria</taxon>
        <taxon>Pseudomonadati</taxon>
        <taxon>Pseudomonadota</taxon>
        <taxon>Gammaproteobacteria</taxon>
        <taxon>Enterobacterales</taxon>
        <taxon>Hafniaceae</taxon>
        <taxon>Hafnia</taxon>
    </lineage>
</organism>
<dbReference type="PANTHER" id="PTHR30137:SF6">
    <property type="entry name" value="LUCIFERASE-LIKE MONOOXYGENASE"/>
    <property type="match status" value="1"/>
</dbReference>
<evidence type="ECO:0000313" key="4">
    <source>
        <dbReference type="Proteomes" id="UP000627464"/>
    </source>
</evidence>
<feature type="domain" description="Luciferase-like" evidence="2">
    <location>
        <begin position="11"/>
        <end position="302"/>
    </location>
</feature>
<dbReference type="SUPFAM" id="SSF51679">
    <property type="entry name" value="Bacterial luciferase-like"/>
    <property type="match status" value="1"/>
</dbReference>
<accession>A0ABQ1GH56</accession>
<name>A0ABQ1GH56_9GAMM</name>
<evidence type="ECO:0000313" key="3">
    <source>
        <dbReference type="EMBL" id="GGA43830.1"/>
    </source>
</evidence>
<dbReference type="RefSeq" id="WP_188472820.1">
    <property type="nucleotide sequence ID" value="NZ_BMFZ01000004.1"/>
</dbReference>
<evidence type="ECO:0000259" key="2">
    <source>
        <dbReference type="Pfam" id="PF00296"/>
    </source>
</evidence>
<gene>
    <name evidence="3" type="ORF">GCM10011328_18590</name>
</gene>
<sequence>MSEKITVPLSVLDLAPVPQGSSPKEAFHSSLALAQHAEKWGYKRYWMAEHHNMTGIASAATSVLLGFIAGGTKTIRVGSGGVMLPNHSPLVIAEQFGTLATLYPDRVDLGLGRAPGTDQRTMIALRRHLSGEVDNFPQDVQELQHYFADVQPGQPVQAVPGQGLHVPLWLLGSSLYSAQLAAALGLPFAFASHFAPDMLEQALAIYRRQFKPSEQLQKAHAMVCINAIAADTDEEARRMFTSNQQQFINLRRGNPGKLPAPVDNIESLWSASERFGVDQALRLSVVGKKETVRAGLQKILRDTEADELMINGQIFDQQARLYSFDIVSQLQGDLVKEQRIS</sequence>
<protein>
    <recommendedName>
        <fullName evidence="2">Luciferase-like domain-containing protein</fullName>
    </recommendedName>
</protein>
<comment type="caution">
    <text evidence="3">The sequence shown here is derived from an EMBL/GenBank/DDBJ whole genome shotgun (WGS) entry which is preliminary data.</text>
</comment>
<dbReference type="PANTHER" id="PTHR30137">
    <property type="entry name" value="LUCIFERASE-LIKE MONOOXYGENASE"/>
    <property type="match status" value="1"/>
</dbReference>
<dbReference type="NCBIfam" id="TIGR03558">
    <property type="entry name" value="oxido_grp_1"/>
    <property type="match status" value="1"/>
</dbReference>
<reference evidence="4" key="1">
    <citation type="journal article" date="2019" name="Int. J. Syst. Evol. Microbiol.">
        <title>The Global Catalogue of Microorganisms (GCM) 10K type strain sequencing project: providing services to taxonomists for standard genome sequencing and annotation.</title>
        <authorList>
            <consortium name="The Broad Institute Genomics Platform"/>
            <consortium name="The Broad Institute Genome Sequencing Center for Infectious Disease"/>
            <person name="Wu L."/>
            <person name="Ma J."/>
        </authorList>
    </citation>
    <scope>NUCLEOTIDE SEQUENCE [LARGE SCALE GENOMIC DNA]</scope>
    <source>
        <strain evidence="4">CGMCC 1.12806</strain>
    </source>
</reference>
<dbReference type="InterPro" id="IPR036661">
    <property type="entry name" value="Luciferase-like_sf"/>
</dbReference>
<dbReference type="EMBL" id="BMFZ01000004">
    <property type="protein sequence ID" value="GGA43830.1"/>
    <property type="molecule type" value="Genomic_DNA"/>
</dbReference>
<keyword evidence="4" id="KW-1185">Reference proteome</keyword>
<dbReference type="Gene3D" id="3.20.20.30">
    <property type="entry name" value="Luciferase-like domain"/>
    <property type="match status" value="1"/>
</dbReference>
<dbReference type="InterPro" id="IPR050766">
    <property type="entry name" value="Bact_Lucif_Oxidored"/>
</dbReference>
<dbReference type="InterPro" id="IPR019949">
    <property type="entry name" value="CmoO-like"/>
</dbReference>
<comment type="similarity">
    <text evidence="1">To bacterial alkanal monooxygenase alpha and beta chains.</text>
</comment>
<proteinExistence type="predicted"/>
<dbReference type="InterPro" id="IPR011251">
    <property type="entry name" value="Luciferase-like_dom"/>
</dbReference>
<dbReference type="CDD" id="cd00347">
    <property type="entry name" value="Flavin_utilizing_monoxygenases"/>
    <property type="match status" value="1"/>
</dbReference>